<dbReference type="InterPro" id="IPR032466">
    <property type="entry name" value="Metal_Hydrolase"/>
</dbReference>
<dbReference type="SUPFAM" id="SSF51556">
    <property type="entry name" value="Metallo-dependent hydrolases"/>
    <property type="match status" value="1"/>
</dbReference>
<dbReference type="Pfam" id="PF01979">
    <property type="entry name" value="Amidohydro_1"/>
    <property type="match status" value="1"/>
</dbReference>
<dbReference type="InterPro" id="IPR011059">
    <property type="entry name" value="Metal-dep_hydrolase_composite"/>
</dbReference>
<comment type="similarity">
    <text evidence="1">Belongs to the metallo-dependent hydrolases superfamily. ATZ/TRZ family.</text>
</comment>
<dbReference type="NCBIfam" id="NF006056">
    <property type="entry name" value="PRK08204.1"/>
    <property type="match status" value="1"/>
</dbReference>
<dbReference type="SUPFAM" id="SSF51338">
    <property type="entry name" value="Composite domain of metallo-dependent hydrolases"/>
    <property type="match status" value="2"/>
</dbReference>
<keyword evidence="2" id="KW-0378">Hydrolase</keyword>
<evidence type="ECO:0000313" key="5">
    <source>
        <dbReference type="EMBL" id="MFC6279865.1"/>
    </source>
</evidence>
<evidence type="ECO:0000256" key="3">
    <source>
        <dbReference type="SAM" id="MobiDB-lite"/>
    </source>
</evidence>
<dbReference type="Proteomes" id="UP001596270">
    <property type="component" value="Unassembled WGS sequence"/>
</dbReference>
<evidence type="ECO:0000259" key="4">
    <source>
        <dbReference type="Pfam" id="PF01979"/>
    </source>
</evidence>
<dbReference type="Gene3D" id="3.20.20.140">
    <property type="entry name" value="Metal-dependent hydrolases"/>
    <property type="match status" value="1"/>
</dbReference>
<feature type="region of interest" description="Disordered" evidence="3">
    <location>
        <begin position="17"/>
        <end position="36"/>
    </location>
</feature>
<dbReference type="InterPro" id="IPR006680">
    <property type="entry name" value="Amidohydro-rel"/>
</dbReference>
<feature type="compositionally biased region" description="Polar residues" evidence="3">
    <location>
        <begin position="21"/>
        <end position="32"/>
    </location>
</feature>
<name>A0ABW1TRF3_9BURK</name>
<dbReference type="InterPro" id="IPR050287">
    <property type="entry name" value="MTA/SAH_deaminase"/>
</dbReference>
<comment type="caution">
    <text evidence="5">The sequence shown here is derived from an EMBL/GenBank/DDBJ whole genome shotgun (WGS) entry which is preliminary data.</text>
</comment>
<reference evidence="6" key="1">
    <citation type="journal article" date="2019" name="Int. J. Syst. Evol. Microbiol.">
        <title>The Global Catalogue of Microorganisms (GCM) 10K type strain sequencing project: providing services to taxonomists for standard genome sequencing and annotation.</title>
        <authorList>
            <consortium name="The Broad Institute Genomics Platform"/>
            <consortium name="The Broad Institute Genome Sequencing Center for Infectious Disease"/>
            <person name="Wu L."/>
            <person name="Ma J."/>
        </authorList>
    </citation>
    <scope>NUCLEOTIDE SEQUENCE [LARGE SCALE GENOMIC DNA]</scope>
    <source>
        <strain evidence="6">CCUG 39402</strain>
    </source>
</reference>
<organism evidence="5 6">
    <name type="scientific">Polaromonas aquatica</name>
    <dbReference type="NCBI Taxonomy" id="332657"/>
    <lineage>
        <taxon>Bacteria</taxon>
        <taxon>Pseudomonadati</taxon>
        <taxon>Pseudomonadota</taxon>
        <taxon>Betaproteobacteria</taxon>
        <taxon>Burkholderiales</taxon>
        <taxon>Comamonadaceae</taxon>
        <taxon>Polaromonas</taxon>
    </lineage>
</organism>
<evidence type="ECO:0000313" key="6">
    <source>
        <dbReference type="Proteomes" id="UP001596270"/>
    </source>
</evidence>
<sequence>MSATTIEPTAARAENLVRQPGQLQQSAPSPSGASRRGEFVIRGGHVLTMDDSLGNLPCADVHVRDGQIIAVGVALALPNVMEMDGRDMIVLPGFVDTHWHLWNSSLRALVRGDDPKHGYFPVTLKVGPLFTPEDSYRSVRLGLTEGLASGITTVHNWSHNTRTPAHADAELRALRDTGVRARFSYGWGQDLRLSQTMDLDGLAGTQRDVLAGDDLITLGAAVRTPLSNPRGAVPIEVVMAEYEGIRQLGLPITMHARPGIVSVLEKHGLLGPDVQLVHPQGISLEERKIMAARRTTMSCSPVIELLYAQATRGEIQFQELLENGVQLSLSVDSSSASANADFFNCMRALLWSHKQRFGSSIPLTAQRLLELATIDGARDLGIDGEVGSLTPGKRADILLVRATDPNIGPVIDPAFALVYSAQPSNIDTVIVDGKVLLRKGRFTGLDSEQVMWDATESVRGLAARAK</sequence>
<dbReference type="RefSeq" id="WP_371435476.1">
    <property type="nucleotide sequence ID" value="NZ_JBHSRS010000002.1"/>
</dbReference>
<evidence type="ECO:0000256" key="1">
    <source>
        <dbReference type="ARBA" id="ARBA00006745"/>
    </source>
</evidence>
<proteinExistence type="inferred from homology"/>
<dbReference type="Gene3D" id="2.30.40.10">
    <property type="entry name" value="Urease, subunit C, domain 1"/>
    <property type="match status" value="1"/>
</dbReference>
<dbReference type="EMBL" id="JBHSRS010000002">
    <property type="protein sequence ID" value="MFC6279865.1"/>
    <property type="molecule type" value="Genomic_DNA"/>
</dbReference>
<gene>
    <name evidence="5" type="ORF">ACFQND_01245</name>
</gene>
<dbReference type="PANTHER" id="PTHR43794:SF11">
    <property type="entry name" value="AMIDOHYDROLASE-RELATED DOMAIN-CONTAINING PROTEIN"/>
    <property type="match status" value="1"/>
</dbReference>
<feature type="domain" description="Amidohydrolase-related" evidence="4">
    <location>
        <begin position="89"/>
        <end position="435"/>
    </location>
</feature>
<protein>
    <submittedName>
        <fullName evidence="5">Amidohydrolase family protein</fullName>
    </submittedName>
</protein>
<dbReference type="PANTHER" id="PTHR43794">
    <property type="entry name" value="AMINOHYDROLASE SSNA-RELATED"/>
    <property type="match status" value="1"/>
</dbReference>
<evidence type="ECO:0000256" key="2">
    <source>
        <dbReference type="ARBA" id="ARBA00022801"/>
    </source>
</evidence>
<accession>A0ABW1TRF3</accession>
<keyword evidence="6" id="KW-1185">Reference proteome</keyword>